<dbReference type="GO" id="GO:0000976">
    <property type="term" value="F:transcription cis-regulatory region binding"/>
    <property type="evidence" value="ECO:0007669"/>
    <property type="project" value="TreeGrafter"/>
</dbReference>
<dbReference type="GO" id="GO:0045944">
    <property type="term" value="P:positive regulation of transcription by RNA polymerase II"/>
    <property type="evidence" value="ECO:0007669"/>
    <property type="project" value="TreeGrafter"/>
</dbReference>
<accession>A0AAD6D317</accession>
<dbReference type="EMBL" id="JAQIZZ010000003">
    <property type="protein sequence ID" value="KAJ5546848.1"/>
    <property type="molecule type" value="Genomic_DNA"/>
</dbReference>
<evidence type="ECO:0000313" key="2">
    <source>
        <dbReference type="EMBL" id="KAJ5546848.1"/>
    </source>
</evidence>
<organism evidence="2 3">
    <name type="scientific">Penicillium frequentans</name>
    <dbReference type="NCBI Taxonomy" id="3151616"/>
    <lineage>
        <taxon>Eukaryota</taxon>
        <taxon>Fungi</taxon>
        <taxon>Dikarya</taxon>
        <taxon>Ascomycota</taxon>
        <taxon>Pezizomycotina</taxon>
        <taxon>Eurotiomycetes</taxon>
        <taxon>Eurotiomycetidae</taxon>
        <taxon>Eurotiales</taxon>
        <taxon>Aspergillaceae</taxon>
        <taxon>Penicillium</taxon>
    </lineage>
</organism>
<proteinExistence type="predicted"/>
<gene>
    <name evidence="2" type="ORF">N7494_004433</name>
</gene>
<protein>
    <submittedName>
        <fullName evidence="2">Uncharacterized protein</fullName>
    </submittedName>
</protein>
<evidence type="ECO:0000313" key="3">
    <source>
        <dbReference type="Proteomes" id="UP001220324"/>
    </source>
</evidence>
<sequence>MWKSIAVGYYGESLHHLIHALDGPSFSSGDTLAATVLLSSYELFTYPGLDHHRHVSGTVTLIKSNLHNASSGGVAAAAFWVYARQDVAMALVHECPTMLPPEEWVIPWTGQETAEDILGNKMVWIVAKVIAHTFREVDAAAKQSLHRDKTRLIKELDNWQESLPASSAGVSFGTSSEEGFLRKFFAVPSMAGAMCMYHLAHLLLLTEGCNPSLTGENISQVEIDLHARSVASIAFSPISDASLVQAVQPLYYSAKHISTLAVKFKIWALLDRIENQLGFHTGHRIKQLQQQIKVAWAF</sequence>
<dbReference type="AlphaFoldDB" id="A0AAD6D317"/>
<dbReference type="PANTHER" id="PTHR37534">
    <property type="entry name" value="TRANSCRIPTIONAL ACTIVATOR PROTEIN UGA3"/>
    <property type="match status" value="1"/>
</dbReference>
<comment type="caution">
    <text evidence="2">The sequence shown here is derived from an EMBL/GenBank/DDBJ whole genome shotgun (WGS) entry which is preliminary data.</text>
</comment>
<dbReference type="PANTHER" id="PTHR37534:SF2">
    <property type="entry name" value="N-ACETYLTRANSFERASE DOMAIN-CONTAINING PROTEIN"/>
    <property type="match status" value="1"/>
</dbReference>
<dbReference type="GO" id="GO:0005634">
    <property type="term" value="C:nucleus"/>
    <property type="evidence" value="ECO:0007669"/>
    <property type="project" value="TreeGrafter"/>
</dbReference>
<evidence type="ECO:0000256" key="1">
    <source>
        <dbReference type="ARBA" id="ARBA00023242"/>
    </source>
</evidence>
<keyword evidence="3" id="KW-1185">Reference proteome</keyword>
<reference evidence="2 3" key="1">
    <citation type="journal article" date="2023" name="IMA Fungus">
        <title>Comparative genomic study of the Penicillium genus elucidates a diverse pangenome and 15 lateral gene transfer events.</title>
        <authorList>
            <person name="Petersen C."/>
            <person name="Sorensen T."/>
            <person name="Nielsen M.R."/>
            <person name="Sondergaard T.E."/>
            <person name="Sorensen J.L."/>
            <person name="Fitzpatrick D.A."/>
            <person name="Frisvad J.C."/>
            <person name="Nielsen K.L."/>
        </authorList>
    </citation>
    <scope>NUCLEOTIDE SEQUENCE [LARGE SCALE GENOMIC DNA]</scope>
    <source>
        <strain evidence="2 3">IBT 35679</strain>
    </source>
</reference>
<dbReference type="GO" id="GO:0003700">
    <property type="term" value="F:DNA-binding transcription factor activity"/>
    <property type="evidence" value="ECO:0007669"/>
    <property type="project" value="TreeGrafter"/>
</dbReference>
<keyword evidence="1" id="KW-0539">Nucleus</keyword>
<name>A0AAD6D317_9EURO</name>
<dbReference type="Proteomes" id="UP001220324">
    <property type="component" value="Unassembled WGS sequence"/>
</dbReference>